<dbReference type="Pfam" id="PF20150">
    <property type="entry name" value="2EXR"/>
    <property type="match status" value="1"/>
</dbReference>
<feature type="compositionally biased region" description="Low complexity" evidence="1">
    <location>
        <begin position="1"/>
        <end position="15"/>
    </location>
</feature>
<accession>A0A8H4RXG6</accession>
<protein>
    <recommendedName>
        <fullName evidence="2">2EXR domain-containing protein</fullName>
    </recommendedName>
</protein>
<feature type="region of interest" description="Disordered" evidence="1">
    <location>
        <begin position="1"/>
        <end position="34"/>
    </location>
</feature>
<feature type="domain" description="2EXR" evidence="2">
    <location>
        <begin position="33"/>
        <end position="101"/>
    </location>
</feature>
<evidence type="ECO:0000259" key="2">
    <source>
        <dbReference type="Pfam" id="PF20150"/>
    </source>
</evidence>
<dbReference type="InterPro" id="IPR045518">
    <property type="entry name" value="2EXR"/>
</dbReference>
<proteinExistence type="predicted"/>
<dbReference type="EMBL" id="JAAMPI010000046">
    <property type="protein sequence ID" value="KAF4636850.1"/>
    <property type="molecule type" value="Genomic_DNA"/>
</dbReference>
<evidence type="ECO:0000313" key="3">
    <source>
        <dbReference type="EMBL" id="KAF4636850.1"/>
    </source>
</evidence>
<dbReference type="AlphaFoldDB" id="A0A8H4RXG6"/>
<keyword evidence="4" id="KW-1185">Reference proteome</keyword>
<gene>
    <name evidence="3" type="ORF">G7Y89_g1224</name>
</gene>
<reference evidence="3 4" key="1">
    <citation type="submission" date="2020-03" db="EMBL/GenBank/DDBJ databases">
        <title>Draft Genome Sequence of Cudoniella acicularis.</title>
        <authorList>
            <person name="Buettner E."/>
            <person name="Kellner H."/>
        </authorList>
    </citation>
    <scope>NUCLEOTIDE SEQUENCE [LARGE SCALE GENOMIC DNA]</scope>
    <source>
        <strain evidence="3 4">DSM 108380</strain>
    </source>
</reference>
<sequence>MSPSSSQLASTQQLTHESPTSDIQPAGVPPQQFTLFPELPPELQLKIWKMALKEGRIIEVRTFQVRGYPKHSRPITPQPPLLHTCHDSRKEALKVYQLLEVQNPWFSDDDGPFSDVEPDRQDSYLRDHIAASYLHAMVPMRDLPKTRLFQPREVIPTFRTMINVSIDTIYVDEVHSKYGLAALNFISCLTEASEPRANLQVDHQAFDLELLRSGEEPGGRNDHIVSLVQDAWPNIRKVTVVFDHSCCGNTKKEHRLLKGLGSEPSDLDTISEDDKALFAKYKKKLEDYWKELTGLPHHRDLKDLPVPEVVLTRAFRE</sequence>
<dbReference type="OrthoDB" id="3564600at2759"/>
<dbReference type="Proteomes" id="UP000566819">
    <property type="component" value="Unassembled WGS sequence"/>
</dbReference>
<evidence type="ECO:0000256" key="1">
    <source>
        <dbReference type="SAM" id="MobiDB-lite"/>
    </source>
</evidence>
<evidence type="ECO:0000313" key="4">
    <source>
        <dbReference type="Proteomes" id="UP000566819"/>
    </source>
</evidence>
<comment type="caution">
    <text evidence="3">The sequence shown here is derived from an EMBL/GenBank/DDBJ whole genome shotgun (WGS) entry which is preliminary data.</text>
</comment>
<dbReference type="PANTHER" id="PTHR35910:SF6">
    <property type="entry name" value="2EXR DOMAIN-CONTAINING PROTEIN"/>
    <property type="match status" value="1"/>
</dbReference>
<name>A0A8H4RXG6_9HELO</name>
<dbReference type="PANTHER" id="PTHR35910">
    <property type="entry name" value="2EXR DOMAIN-CONTAINING PROTEIN"/>
    <property type="match status" value="1"/>
</dbReference>
<organism evidence="3 4">
    <name type="scientific">Cudoniella acicularis</name>
    <dbReference type="NCBI Taxonomy" id="354080"/>
    <lineage>
        <taxon>Eukaryota</taxon>
        <taxon>Fungi</taxon>
        <taxon>Dikarya</taxon>
        <taxon>Ascomycota</taxon>
        <taxon>Pezizomycotina</taxon>
        <taxon>Leotiomycetes</taxon>
        <taxon>Helotiales</taxon>
        <taxon>Tricladiaceae</taxon>
        <taxon>Cudoniella</taxon>
    </lineage>
</organism>